<proteinExistence type="predicted"/>
<name>A0A4P6EKR4_9MICO</name>
<dbReference type="RefSeq" id="WP_129204068.1">
    <property type="nucleotide sequence ID" value="NZ_CP035495.1"/>
</dbReference>
<feature type="compositionally biased region" description="Polar residues" evidence="1">
    <location>
        <begin position="1"/>
        <end position="13"/>
    </location>
</feature>
<dbReference type="AlphaFoldDB" id="A0A4P6EKR4"/>
<reference evidence="4 5" key="1">
    <citation type="submission" date="2019-01" db="EMBL/GenBank/DDBJ databases">
        <title>Genome sequencing of strain 2JSPR-7.</title>
        <authorList>
            <person name="Heo J."/>
            <person name="Kim S.-J."/>
            <person name="Kim J.-S."/>
            <person name="Hong S.-B."/>
            <person name="Kwon S.-W."/>
        </authorList>
    </citation>
    <scope>NUCLEOTIDE SEQUENCE [LARGE SCALE GENOMIC DNA]</scope>
    <source>
        <strain evidence="4 5">2JSPR-7</strain>
    </source>
</reference>
<keyword evidence="2" id="KW-0472">Membrane</keyword>
<evidence type="ECO:0000313" key="5">
    <source>
        <dbReference type="Proteomes" id="UP000291758"/>
    </source>
</evidence>
<dbReference type="Pfam" id="PF08666">
    <property type="entry name" value="SAF"/>
    <property type="match status" value="1"/>
</dbReference>
<dbReference type="Proteomes" id="UP000291758">
    <property type="component" value="Chromosome"/>
</dbReference>
<evidence type="ECO:0000313" key="4">
    <source>
        <dbReference type="EMBL" id="QAY63194.1"/>
    </source>
</evidence>
<dbReference type="OrthoDB" id="3638307at2"/>
<evidence type="ECO:0000256" key="2">
    <source>
        <dbReference type="SAM" id="Phobius"/>
    </source>
</evidence>
<keyword evidence="2" id="KW-1133">Transmembrane helix</keyword>
<gene>
    <name evidence="4" type="ORF">ET495_08025</name>
</gene>
<feature type="compositionally biased region" description="Pro residues" evidence="1">
    <location>
        <begin position="16"/>
        <end position="25"/>
    </location>
</feature>
<dbReference type="Gene3D" id="3.90.1210.10">
    <property type="entry name" value="Antifreeze-like/N-acetylneuraminic acid synthase C-terminal domain"/>
    <property type="match status" value="1"/>
</dbReference>
<keyword evidence="5" id="KW-1185">Reference proteome</keyword>
<dbReference type="InterPro" id="IPR006190">
    <property type="entry name" value="SAF_AFP_Neu5Ac"/>
</dbReference>
<feature type="region of interest" description="Disordered" evidence="1">
    <location>
        <begin position="1"/>
        <end position="25"/>
    </location>
</feature>
<protein>
    <recommendedName>
        <fullName evidence="3">AFP-like domain-containing protein</fullName>
    </recommendedName>
</protein>
<keyword evidence="2" id="KW-0812">Transmembrane</keyword>
<accession>A0A4P6EKR4</accession>
<dbReference type="InterPro" id="IPR057736">
    <property type="entry name" value="SAF_PseI/NeuA/NeuB"/>
</dbReference>
<sequence>MSETTTRQRSSSGAPAPAPVKAVPPPGMRRRPAVLIAGLTLVAVGVVSGWMVWSRDDTTIEVLAARDGIERGQVIASDDVAVARIPSDLGWAVVPASRLDDVVGKRAAVDVAAGTSISADAVTDIQVPADGYSIVGVELSSKQAPGMGLRVGDRVTVVVTPSAATEASDVPASTPAEVAGVSMSVETGNTVLDLLVPQAQSALLAARVATGDFAVVLESRDR</sequence>
<dbReference type="SMART" id="SM00858">
    <property type="entry name" value="SAF"/>
    <property type="match status" value="1"/>
</dbReference>
<dbReference type="KEGG" id="xyl:ET495_08025"/>
<feature type="domain" description="AFP-like" evidence="3">
    <location>
        <begin position="62"/>
        <end position="125"/>
    </location>
</feature>
<dbReference type="CDD" id="cd11615">
    <property type="entry name" value="SAF_NeuB_like"/>
    <property type="match status" value="1"/>
</dbReference>
<feature type="transmembrane region" description="Helical" evidence="2">
    <location>
        <begin position="33"/>
        <end position="53"/>
    </location>
</feature>
<evidence type="ECO:0000256" key="1">
    <source>
        <dbReference type="SAM" id="MobiDB-lite"/>
    </source>
</evidence>
<dbReference type="InterPro" id="IPR013974">
    <property type="entry name" value="SAF"/>
</dbReference>
<dbReference type="EMBL" id="CP035495">
    <property type="protein sequence ID" value="QAY63194.1"/>
    <property type="molecule type" value="Genomic_DNA"/>
</dbReference>
<evidence type="ECO:0000259" key="3">
    <source>
        <dbReference type="PROSITE" id="PS50844"/>
    </source>
</evidence>
<organism evidence="4 5">
    <name type="scientific">Xylanimonas allomyrinae</name>
    <dbReference type="NCBI Taxonomy" id="2509459"/>
    <lineage>
        <taxon>Bacteria</taxon>
        <taxon>Bacillati</taxon>
        <taxon>Actinomycetota</taxon>
        <taxon>Actinomycetes</taxon>
        <taxon>Micrococcales</taxon>
        <taxon>Promicromonosporaceae</taxon>
        <taxon>Xylanimonas</taxon>
    </lineage>
</organism>
<dbReference type="PROSITE" id="PS50844">
    <property type="entry name" value="AFP_LIKE"/>
    <property type="match status" value="1"/>
</dbReference>